<organism evidence="3 4">
    <name type="scientific">Pythium insidiosum</name>
    <name type="common">Pythiosis disease agent</name>
    <dbReference type="NCBI Taxonomy" id="114742"/>
    <lineage>
        <taxon>Eukaryota</taxon>
        <taxon>Sar</taxon>
        <taxon>Stramenopiles</taxon>
        <taxon>Oomycota</taxon>
        <taxon>Peronosporomycetes</taxon>
        <taxon>Pythiales</taxon>
        <taxon>Pythiaceae</taxon>
        <taxon>Pythium</taxon>
    </lineage>
</organism>
<feature type="coiled-coil region" evidence="1">
    <location>
        <begin position="185"/>
        <end position="306"/>
    </location>
</feature>
<evidence type="ECO:0000256" key="2">
    <source>
        <dbReference type="SAM" id="MobiDB-lite"/>
    </source>
</evidence>
<feature type="compositionally biased region" description="Polar residues" evidence="2">
    <location>
        <begin position="17"/>
        <end position="33"/>
    </location>
</feature>
<protein>
    <submittedName>
        <fullName evidence="3">Uncharacterized protein</fullName>
    </submittedName>
</protein>
<feature type="compositionally biased region" description="Basic and acidic residues" evidence="2">
    <location>
        <begin position="514"/>
        <end position="527"/>
    </location>
</feature>
<feature type="region of interest" description="Disordered" evidence="2">
    <location>
        <begin position="1"/>
        <end position="78"/>
    </location>
</feature>
<name>A0AAD5QCY0_PYTIN</name>
<reference evidence="3" key="1">
    <citation type="submission" date="2021-12" db="EMBL/GenBank/DDBJ databases">
        <title>Prjna785345.</title>
        <authorList>
            <person name="Rujirawat T."/>
            <person name="Krajaejun T."/>
        </authorList>
    </citation>
    <scope>NUCLEOTIDE SEQUENCE</scope>
    <source>
        <strain evidence="3">Pi057C3</strain>
    </source>
</reference>
<dbReference type="AlphaFoldDB" id="A0AAD5QCY0"/>
<keyword evidence="4" id="KW-1185">Reference proteome</keyword>
<feature type="compositionally biased region" description="Basic and acidic residues" evidence="2">
    <location>
        <begin position="49"/>
        <end position="70"/>
    </location>
</feature>
<feature type="compositionally biased region" description="Basic and acidic residues" evidence="2">
    <location>
        <begin position="1"/>
        <end position="15"/>
    </location>
</feature>
<dbReference type="EMBL" id="JAKCXM010000003">
    <property type="protein sequence ID" value="KAJ0409642.1"/>
    <property type="molecule type" value="Genomic_DNA"/>
</dbReference>
<evidence type="ECO:0000256" key="1">
    <source>
        <dbReference type="SAM" id="Coils"/>
    </source>
</evidence>
<dbReference type="Proteomes" id="UP001209570">
    <property type="component" value="Unassembled WGS sequence"/>
</dbReference>
<proteinExistence type="predicted"/>
<sequence length="685" mass="77448">MLKRAIDASDDDRPSKRQLSPAQRSTAASSSETGDAREDETLRISNEMLRSENEQLQREREELQKRHDALETQFSQQKQRVRNLEEDLTRMYRRQKRDAEARQAEHTQVVASLREELERRSMELEDRSALVSKLHATLNGADGATTLSKETAKEMDAFVAMCLQWQSRLASLSATLQDKVTRIEQDEVQRAMQDMVQRLENEQRVSDVRERECVASAREELLLQREDELKALMQSMQREREETDTFEVLERKVLEDRVLELEQALRAAQEIAEHHAAGVASVKSELARANAARQQSEEKAAELSVQCEAQHVQLTLLREDLASYQGDDAEQSERQHKKLENAAIVVDLKAQVTALSQQLEEQSAQRESERQAYEGQVASIRSELSQRVATLESENETLLNRIEVLNLNIDAKAKVIEGLQAERTSLLTKLAASAAAAEALAREKGALETDVAREREAAAAQSVRLQQQVDAKAVDWNELRDQLQAAETQLQSQQTESARLRAELDAAKQQNSELSREKLDREHRGQQIEETISSLESQQTELRRLLEESDQALALANQQLKRLEVENHELSSQVTALRTAPPPEQGVMSAPKDAAPAAADDDRLEQLLAEKGFVQQFLRCYYEAAEAKCRALSAQVSAFESRHEQIRKHADDSRHLLRMCSQVDGCDSVVRASILDVMTALDNIR</sequence>
<accession>A0AAD5QCY0</accession>
<keyword evidence="1" id="KW-0175">Coiled coil</keyword>
<feature type="region of interest" description="Disordered" evidence="2">
    <location>
        <begin position="506"/>
        <end position="534"/>
    </location>
</feature>
<gene>
    <name evidence="3" type="ORF">P43SY_008514</name>
</gene>
<evidence type="ECO:0000313" key="3">
    <source>
        <dbReference type="EMBL" id="KAJ0409642.1"/>
    </source>
</evidence>
<evidence type="ECO:0000313" key="4">
    <source>
        <dbReference type="Proteomes" id="UP001209570"/>
    </source>
</evidence>
<comment type="caution">
    <text evidence="3">The sequence shown here is derived from an EMBL/GenBank/DDBJ whole genome shotgun (WGS) entry which is preliminary data.</text>
</comment>